<keyword evidence="4" id="KW-0496">Mitochondrion</keyword>
<dbReference type="AlphaFoldDB" id="A0A6G1I4E9"/>
<dbReference type="PANTHER" id="PTHR13675:SF0">
    <property type="entry name" value="LYR MOTIF-CONTAINING PROTEIN 2"/>
    <property type="match status" value="1"/>
</dbReference>
<dbReference type="CDD" id="cd20262">
    <property type="entry name" value="Complex1_LYR_LYRM2"/>
    <property type="match status" value="1"/>
</dbReference>
<dbReference type="OrthoDB" id="74240at2759"/>
<protein>
    <recommendedName>
        <fullName evidence="5">LYR motif-containing protein 2</fullName>
    </recommendedName>
</protein>
<gene>
    <name evidence="8" type="ORF">EJ06DRAFT_315063</name>
</gene>
<accession>A0A6G1I4E9</accession>
<feature type="domain" description="Complex 1 LYR protein" evidence="7">
    <location>
        <begin position="45"/>
        <end position="95"/>
    </location>
</feature>
<dbReference type="Proteomes" id="UP000799640">
    <property type="component" value="Unassembled WGS sequence"/>
</dbReference>
<evidence type="ECO:0000256" key="3">
    <source>
        <dbReference type="ARBA" id="ARBA00022946"/>
    </source>
</evidence>
<reference evidence="8" key="1">
    <citation type="journal article" date="2020" name="Stud. Mycol.">
        <title>101 Dothideomycetes genomes: a test case for predicting lifestyles and emergence of pathogens.</title>
        <authorList>
            <person name="Haridas S."/>
            <person name="Albert R."/>
            <person name="Binder M."/>
            <person name="Bloem J."/>
            <person name="Labutti K."/>
            <person name="Salamov A."/>
            <person name="Andreopoulos B."/>
            <person name="Baker S."/>
            <person name="Barry K."/>
            <person name="Bills G."/>
            <person name="Bluhm B."/>
            <person name="Cannon C."/>
            <person name="Castanera R."/>
            <person name="Culley D."/>
            <person name="Daum C."/>
            <person name="Ezra D."/>
            <person name="Gonzalez J."/>
            <person name="Henrissat B."/>
            <person name="Kuo A."/>
            <person name="Liang C."/>
            <person name="Lipzen A."/>
            <person name="Lutzoni F."/>
            <person name="Magnuson J."/>
            <person name="Mondo S."/>
            <person name="Nolan M."/>
            <person name="Ohm R."/>
            <person name="Pangilinan J."/>
            <person name="Park H.-J."/>
            <person name="Ramirez L."/>
            <person name="Alfaro M."/>
            <person name="Sun H."/>
            <person name="Tritt A."/>
            <person name="Yoshinaga Y."/>
            <person name="Zwiers L.-H."/>
            <person name="Turgeon B."/>
            <person name="Goodwin S."/>
            <person name="Spatafora J."/>
            <person name="Crous P."/>
            <person name="Grigoriev I."/>
        </authorList>
    </citation>
    <scope>NUCLEOTIDE SEQUENCE</scope>
    <source>
        <strain evidence="8">CBS 262.69</strain>
    </source>
</reference>
<keyword evidence="9" id="KW-1185">Reference proteome</keyword>
<name>A0A6G1I4E9_9PEZI</name>
<organism evidence="8 9">
    <name type="scientific">Trichodelitschia bisporula</name>
    <dbReference type="NCBI Taxonomy" id="703511"/>
    <lineage>
        <taxon>Eukaryota</taxon>
        <taxon>Fungi</taxon>
        <taxon>Dikarya</taxon>
        <taxon>Ascomycota</taxon>
        <taxon>Pezizomycotina</taxon>
        <taxon>Dothideomycetes</taxon>
        <taxon>Dothideomycetes incertae sedis</taxon>
        <taxon>Phaeotrichales</taxon>
        <taxon>Phaeotrichaceae</taxon>
        <taxon>Trichodelitschia</taxon>
    </lineage>
</organism>
<sequence>MLVQTFLRSQPLNVQLRTLASKARKHRLPPDGPILGLDHFLQRARVLAFWRSIVREVNKIPSPAARQEMRQYARGEFERHRHITDIDHIRYLLSERRNLTQCAAILRNSVGSPQYQG</sequence>
<keyword evidence="3" id="KW-0809">Transit peptide</keyword>
<dbReference type="InterPro" id="IPR008011">
    <property type="entry name" value="Complex1_LYR_dom"/>
</dbReference>
<dbReference type="InterPro" id="IPR045293">
    <property type="entry name" value="Complex1_LYR_LYRM2"/>
</dbReference>
<comment type="subcellular location">
    <subcellularLocation>
        <location evidence="1">Mitochondrion</location>
    </subcellularLocation>
</comment>
<dbReference type="EMBL" id="ML996690">
    <property type="protein sequence ID" value="KAF2402939.1"/>
    <property type="molecule type" value="Genomic_DNA"/>
</dbReference>
<evidence type="ECO:0000256" key="2">
    <source>
        <dbReference type="ARBA" id="ARBA00009508"/>
    </source>
</evidence>
<comment type="function">
    <text evidence="6">Involved in efficient integration of the N-module into mitochondrial respiratory chain complex I.</text>
</comment>
<evidence type="ECO:0000256" key="4">
    <source>
        <dbReference type="ARBA" id="ARBA00023128"/>
    </source>
</evidence>
<evidence type="ECO:0000256" key="6">
    <source>
        <dbReference type="ARBA" id="ARBA00044735"/>
    </source>
</evidence>
<evidence type="ECO:0000256" key="5">
    <source>
        <dbReference type="ARBA" id="ARBA00026235"/>
    </source>
</evidence>
<comment type="similarity">
    <text evidence="2">Belongs to the complex I LYR family.</text>
</comment>
<proteinExistence type="inferred from homology"/>
<evidence type="ECO:0000313" key="9">
    <source>
        <dbReference type="Proteomes" id="UP000799640"/>
    </source>
</evidence>
<evidence type="ECO:0000313" key="8">
    <source>
        <dbReference type="EMBL" id="KAF2402939.1"/>
    </source>
</evidence>
<evidence type="ECO:0000259" key="7">
    <source>
        <dbReference type="Pfam" id="PF05347"/>
    </source>
</evidence>
<dbReference type="Pfam" id="PF05347">
    <property type="entry name" value="Complex1_LYR"/>
    <property type="match status" value="1"/>
</dbReference>
<dbReference type="GO" id="GO:0005739">
    <property type="term" value="C:mitochondrion"/>
    <property type="evidence" value="ECO:0007669"/>
    <property type="project" value="UniProtKB-SubCell"/>
</dbReference>
<evidence type="ECO:0000256" key="1">
    <source>
        <dbReference type="ARBA" id="ARBA00004173"/>
    </source>
</evidence>
<dbReference type="PANTHER" id="PTHR13675">
    <property type="entry name" value="LYR MOTIF-CONTAINING PROTEIN 2"/>
    <property type="match status" value="1"/>
</dbReference>